<dbReference type="InterPro" id="IPR009061">
    <property type="entry name" value="DNA-bd_dom_put_sf"/>
</dbReference>
<protein>
    <submittedName>
        <fullName evidence="3">N-6 DNA methylase</fullName>
    </submittedName>
</protein>
<dbReference type="PROSITE" id="PS00092">
    <property type="entry name" value="N6_MTASE"/>
    <property type="match status" value="1"/>
</dbReference>
<dbReference type="Pfam" id="PF02384">
    <property type="entry name" value="N6_Mtase"/>
    <property type="match status" value="1"/>
</dbReference>
<name>A0ABX8CYF9_9NOCA</name>
<feature type="domain" description="DNA methylase adenine-specific" evidence="2">
    <location>
        <begin position="136"/>
        <end position="361"/>
    </location>
</feature>
<dbReference type="EMBL" id="CP074371">
    <property type="protein sequence ID" value="QVI24278.1"/>
    <property type="molecule type" value="Genomic_DNA"/>
</dbReference>
<dbReference type="InterPro" id="IPR052916">
    <property type="entry name" value="Type-I_RE_MTase_Subunit"/>
</dbReference>
<dbReference type="InterPro" id="IPR029063">
    <property type="entry name" value="SAM-dependent_MTases_sf"/>
</dbReference>
<keyword evidence="1" id="KW-0680">Restriction system</keyword>
<dbReference type="SUPFAM" id="SSF46955">
    <property type="entry name" value="Putative DNA-binding domain"/>
    <property type="match status" value="1"/>
</dbReference>
<dbReference type="Gene3D" id="3.40.50.150">
    <property type="entry name" value="Vaccinia Virus protein VP39"/>
    <property type="match status" value="1"/>
</dbReference>
<keyword evidence="4" id="KW-1185">Reference proteome</keyword>
<dbReference type="PANTHER" id="PTHR42998:SF1">
    <property type="entry name" value="TYPE I RESTRICTION ENZYME HINDI METHYLASE SUBUNIT"/>
    <property type="match status" value="1"/>
</dbReference>
<dbReference type="GO" id="GO:0008168">
    <property type="term" value="F:methyltransferase activity"/>
    <property type="evidence" value="ECO:0007669"/>
    <property type="project" value="UniProtKB-KW"/>
</dbReference>
<gene>
    <name evidence="3" type="ORF">KHQ06_16815</name>
</gene>
<dbReference type="Gene3D" id="1.10.10.10">
    <property type="entry name" value="Winged helix-like DNA-binding domain superfamily/Winged helix DNA-binding domain"/>
    <property type="match status" value="1"/>
</dbReference>
<keyword evidence="3" id="KW-0489">Methyltransferase</keyword>
<sequence>MGDQPLVTAADIARYADVTRATVSNWRRRHSDFPAIAGGTEARPLFDFDEVRAWVAARGIDATRSPLSEFRTLVQARVRPEDVLPLLASVHVEHGELAGGTAAPQLSAELLSAIQAVTADAGARTVLEALAERALQGSLEAGAHWTPEPLARLMAQLLPEPSGSYPHSVLDPACGRGGLLIEAARQGAVELYGQDVLPVQTELARLLVALEAGVEPRIMTGDSLLADAFADLHVDAVLCNPPFGQRDWGADQLRFDSRWEYGEPVRIDSELAWVQHGLSHLRPGGTAVFVLPPGVAFRTSGRRIRAALLRGGALQAVIALPGAVLPWTSIPLQLWVLRRPDTDRIPAGKVLFIEASAEREPFDAFADRAVSAWRAFDADPDAFAAIPDIAAAVPVITLLDDAVDLTPGRYTRAPLDPAALLAQIAETEATLSEQVDRLHADFGATSDWSAAQQKSLRTVTISDLAQRGAVRILRTTPVGANQVIPDRVDTTQPMLTGRDLVTGVRASEVVGDLALTSNVVVIEAGDVLLPVVRGTRSDVLPTRVADQADAGVVAGSGVIVLRPDPLQLDPWFLAGFAANADTGATSGISGATRTETNRLRIPMLPLSEQGGYGSAFRRMSELHAVARQAAESTGKYVGLVVSGLTAGALNPPDEIEGRSRWSD</sequence>
<dbReference type="Proteomes" id="UP000683310">
    <property type="component" value="Chromosome"/>
</dbReference>
<dbReference type="PANTHER" id="PTHR42998">
    <property type="entry name" value="TYPE I RESTRICTION ENZYME HINDVIIP M PROTEIN-RELATED"/>
    <property type="match status" value="1"/>
</dbReference>
<reference evidence="3 4" key="1">
    <citation type="submission" date="2021-04" db="EMBL/GenBank/DDBJ databases">
        <title>Nocardia tengchongensis.</title>
        <authorList>
            <person name="Zhuang k."/>
            <person name="Ran Y."/>
            <person name="Li W."/>
        </authorList>
    </citation>
    <scope>NUCLEOTIDE SEQUENCE [LARGE SCALE GENOMIC DNA]</scope>
    <source>
        <strain evidence="3 4">CFH S0057</strain>
    </source>
</reference>
<organism evidence="3 4">
    <name type="scientific">Nocardia tengchongensis</name>
    <dbReference type="NCBI Taxonomy" id="2055889"/>
    <lineage>
        <taxon>Bacteria</taxon>
        <taxon>Bacillati</taxon>
        <taxon>Actinomycetota</taxon>
        <taxon>Actinomycetes</taxon>
        <taxon>Mycobacteriales</taxon>
        <taxon>Nocardiaceae</taxon>
        <taxon>Nocardia</taxon>
    </lineage>
</organism>
<evidence type="ECO:0000256" key="1">
    <source>
        <dbReference type="ARBA" id="ARBA00022747"/>
    </source>
</evidence>
<dbReference type="SUPFAM" id="SSF53335">
    <property type="entry name" value="S-adenosyl-L-methionine-dependent methyltransferases"/>
    <property type="match status" value="1"/>
</dbReference>
<evidence type="ECO:0000313" key="4">
    <source>
        <dbReference type="Proteomes" id="UP000683310"/>
    </source>
</evidence>
<dbReference type="PRINTS" id="PR00507">
    <property type="entry name" value="N12N6MTFRASE"/>
</dbReference>
<dbReference type="InterPro" id="IPR003356">
    <property type="entry name" value="DNA_methylase_A-5"/>
</dbReference>
<dbReference type="CDD" id="cd02440">
    <property type="entry name" value="AdoMet_MTases"/>
    <property type="match status" value="1"/>
</dbReference>
<keyword evidence="3" id="KW-0808">Transferase</keyword>
<dbReference type="InterPro" id="IPR036388">
    <property type="entry name" value="WH-like_DNA-bd_sf"/>
</dbReference>
<evidence type="ECO:0000313" key="3">
    <source>
        <dbReference type="EMBL" id="QVI24278.1"/>
    </source>
</evidence>
<dbReference type="InterPro" id="IPR002052">
    <property type="entry name" value="DNA_methylase_N6_adenine_CS"/>
</dbReference>
<evidence type="ECO:0000259" key="2">
    <source>
        <dbReference type="Pfam" id="PF02384"/>
    </source>
</evidence>
<accession>A0ABX8CYF9</accession>
<proteinExistence type="predicted"/>
<dbReference type="GO" id="GO:0032259">
    <property type="term" value="P:methylation"/>
    <property type="evidence" value="ECO:0007669"/>
    <property type="project" value="UniProtKB-KW"/>
</dbReference>